<keyword evidence="1" id="KW-0175">Coiled coil</keyword>
<feature type="coiled-coil region" evidence="1">
    <location>
        <begin position="16"/>
        <end position="43"/>
    </location>
</feature>
<evidence type="ECO:0000313" key="3">
    <source>
        <dbReference type="Proteomes" id="UP000224413"/>
    </source>
</evidence>
<evidence type="ECO:0008006" key="4">
    <source>
        <dbReference type="Google" id="ProtNLM"/>
    </source>
</evidence>
<gene>
    <name evidence="2" type="ORF">COI98_26360</name>
</gene>
<protein>
    <recommendedName>
        <fullName evidence="4">Phage tail tape measure protein</fullName>
    </recommendedName>
</protein>
<feature type="non-terminal residue" evidence="2">
    <location>
        <position position="69"/>
    </location>
</feature>
<dbReference type="AlphaFoldDB" id="A0A9X6ZXM8"/>
<name>A0A9X6ZXM8_BACCE</name>
<dbReference type="Proteomes" id="UP000224413">
    <property type="component" value="Unassembled WGS sequence"/>
</dbReference>
<organism evidence="2 3">
    <name type="scientific">Bacillus cereus</name>
    <dbReference type="NCBI Taxonomy" id="1396"/>
    <lineage>
        <taxon>Bacteria</taxon>
        <taxon>Bacillati</taxon>
        <taxon>Bacillota</taxon>
        <taxon>Bacilli</taxon>
        <taxon>Bacillales</taxon>
        <taxon>Bacillaceae</taxon>
        <taxon>Bacillus</taxon>
        <taxon>Bacillus cereus group</taxon>
    </lineage>
</organism>
<evidence type="ECO:0000256" key="1">
    <source>
        <dbReference type="SAM" id="Coils"/>
    </source>
</evidence>
<reference evidence="2 3" key="1">
    <citation type="submission" date="2017-09" db="EMBL/GenBank/DDBJ databases">
        <title>Large-scale bioinformatics analysis of Bacillus genomes uncovers conserved roles of natural products in bacterial physiology.</title>
        <authorList>
            <consortium name="Agbiome Team Llc"/>
            <person name="Bleich R.M."/>
            <person name="Grubbs K.J."/>
            <person name="Santa Maria K.C."/>
            <person name="Allen S.E."/>
            <person name="Farag S."/>
            <person name="Shank E.A."/>
            <person name="Bowers A."/>
        </authorList>
    </citation>
    <scope>NUCLEOTIDE SEQUENCE [LARGE SCALE GENOMIC DNA]</scope>
    <source>
        <strain evidence="2 3">AFS083741</strain>
    </source>
</reference>
<dbReference type="EMBL" id="NUWJ01000272">
    <property type="protein sequence ID" value="PFK08061.1"/>
    <property type="molecule type" value="Genomic_DNA"/>
</dbReference>
<comment type="caution">
    <text evidence="2">The sequence shown here is derived from an EMBL/GenBank/DDBJ whole genome shotgun (WGS) entry which is preliminary data.</text>
</comment>
<accession>A0A9X6ZXM8</accession>
<evidence type="ECO:0000313" key="2">
    <source>
        <dbReference type="EMBL" id="PFK08061.1"/>
    </source>
</evidence>
<proteinExistence type="predicted"/>
<sequence length="69" mass="8034">MARNNSEVEVIFKAQNKDFNDAMKGMNQETKKLRQEMKLQEEQMKLNATDSEKLQAKLQNLSQQYAVAQ</sequence>